<protein>
    <submittedName>
        <fullName evidence="1">Uncharacterized protein</fullName>
    </submittedName>
</protein>
<dbReference type="AlphaFoldDB" id="A0A1G4B436"/>
<evidence type="ECO:0000313" key="1">
    <source>
        <dbReference type="EMBL" id="OHE96189.1"/>
    </source>
</evidence>
<accession>A0A1G4B436</accession>
<gene>
    <name evidence="1" type="ORF">CORC01_08566</name>
</gene>
<name>A0A1G4B436_9PEZI</name>
<feature type="non-terminal residue" evidence="1">
    <location>
        <position position="1"/>
    </location>
</feature>
<dbReference type="RefSeq" id="XP_022473350.1">
    <property type="nucleotide sequence ID" value="XM_022620196.1"/>
</dbReference>
<comment type="caution">
    <text evidence="1">The sequence shown here is derived from an EMBL/GenBank/DDBJ whole genome shotgun (WGS) entry which is preliminary data.</text>
</comment>
<dbReference type="Proteomes" id="UP000176998">
    <property type="component" value="Unassembled WGS sequence"/>
</dbReference>
<dbReference type="GeneID" id="34561706"/>
<reference evidence="1 2" key="1">
    <citation type="submission" date="2016-09" db="EMBL/GenBank/DDBJ databases">
        <authorList>
            <person name="Capua I."/>
            <person name="De Benedictis P."/>
            <person name="Joannis T."/>
            <person name="Lombin L.H."/>
            <person name="Cattoli G."/>
        </authorList>
    </citation>
    <scope>NUCLEOTIDE SEQUENCE [LARGE SCALE GENOMIC DNA]</scope>
    <source>
        <strain evidence="1 2">IMI 309357</strain>
    </source>
</reference>
<organism evidence="1 2">
    <name type="scientific">Colletotrichum orchidophilum</name>
    <dbReference type="NCBI Taxonomy" id="1209926"/>
    <lineage>
        <taxon>Eukaryota</taxon>
        <taxon>Fungi</taxon>
        <taxon>Dikarya</taxon>
        <taxon>Ascomycota</taxon>
        <taxon>Pezizomycotina</taxon>
        <taxon>Sordariomycetes</taxon>
        <taxon>Hypocreomycetidae</taxon>
        <taxon>Glomerellales</taxon>
        <taxon>Glomerellaceae</taxon>
        <taxon>Colletotrichum</taxon>
    </lineage>
</organism>
<dbReference type="EMBL" id="MJBS01000073">
    <property type="protein sequence ID" value="OHE96189.1"/>
    <property type="molecule type" value="Genomic_DNA"/>
</dbReference>
<evidence type="ECO:0000313" key="2">
    <source>
        <dbReference type="Proteomes" id="UP000176998"/>
    </source>
</evidence>
<keyword evidence="2" id="KW-1185">Reference proteome</keyword>
<sequence>CTGDAELQCRRLPCLTSLVTLTTRPCPASITNVSLHHLAGSTENNRLLDAEATWPSKSGYDLGPVRILYASLVSLPGPISTHNTLLVKSRDTQRTAGPGRLPESFAHFSIM</sequence>
<proteinExistence type="predicted"/>